<dbReference type="InterPro" id="IPR013830">
    <property type="entry name" value="SGNH_hydro"/>
</dbReference>
<reference evidence="3 4" key="1">
    <citation type="submission" date="2024-05" db="EMBL/GenBank/DDBJ databases">
        <title>A draft genome resource for the thread blight pathogen Marasmius tenuissimus strain MS-2.</title>
        <authorList>
            <person name="Yulfo-Soto G.E."/>
            <person name="Baruah I.K."/>
            <person name="Amoako-Attah I."/>
            <person name="Bukari Y."/>
            <person name="Meinhardt L.W."/>
            <person name="Bailey B.A."/>
            <person name="Cohen S.P."/>
        </authorList>
    </citation>
    <scope>NUCLEOTIDE SEQUENCE [LARGE SCALE GENOMIC DNA]</scope>
    <source>
        <strain evidence="3 4">MS-2</strain>
    </source>
</reference>
<dbReference type="EMBL" id="JBBXMP010000029">
    <property type="protein sequence ID" value="KAL0067124.1"/>
    <property type="molecule type" value="Genomic_DNA"/>
</dbReference>
<evidence type="ECO:0000256" key="1">
    <source>
        <dbReference type="SAM" id="SignalP"/>
    </source>
</evidence>
<comment type="caution">
    <text evidence="3">The sequence shown here is derived from an EMBL/GenBank/DDBJ whole genome shotgun (WGS) entry which is preliminary data.</text>
</comment>
<evidence type="ECO:0000313" key="3">
    <source>
        <dbReference type="EMBL" id="KAL0067124.1"/>
    </source>
</evidence>
<protein>
    <recommendedName>
        <fullName evidence="2">SGNH hydrolase-type esterase domain-containing protein</fullName>
    </recommendedName>
</protein>
<feature type="domain" description="SGNH hydrolase-type esterase" evidence="2">
    <location>
        <begin position="30"/>
        <end position="209"/>
    </location>
</feature>
<organism evidence="3 4">
    <name type="scientific">Marasmius tenuissimus</name>
    <dbReference type="NCBI Taxonomy" id="585030"/>
    <lineage>
        <taxon>Eukaryota</taxon>
        <taxon>Fungi</taxon>
        <taxon>Dikarya</taxon>
        <taxon>Basidiomycota</taxon>
        <taxon>Agaricomycotina</taxon>
        <taxon>Agaricomycetes</taxon>
        <taxon>Agaricomycetidae</taxon>
        <taxon>Agaricales</taxon>
        <taxon>Marasmiineae</taxon>
        <taxon>Marasmiaceae</taxon>
        <taxon>Marasmius</taxon>
    </lineage>
</organism>
<dbReference type="InterPro" id="IPR037459">
    <property type="entry name" value="RhgT-like"/>
</dbReference>
<feature type="chain" id="PRO_5045909676" description="SGNH hydrolase-type esterase domain-containing protein" evidence="1">
    <location>
        <begin position="20"/>
        <end position="248"/>
    </location>
</feature>
<dbReference type="Proteomes" id="UP001437256">
    <property type="component" value="Unassembled WGS sequence"/>
</dbReference>
<name>A0ABR3A1E1_9AGAR</name>
<evidence type="ECO:0000259" key="2">
    <source>
        <dbReference type="Pfam" id="PF13472"/>
    </source>
</evidence>
<dbReference type="SUPFAM" id="SSF52266">
    <property type="entry name" value="SGNH hydrolase"/>
    <property type="match status" value="1"/>
</dbReference>
<dbReference type="PANTHER" id="PTHR43695:SF2">
    <property type="entry name" value="PUTATIVE (AFU_ORTHOLOGUE AFUA_2G17250)-RELATED"/>
    <property type="match status" value="1"/>
</dbReference>
<keyword evidence="4" id="KW-1185">Reference proteome</keyword>
<sequence length="248" mass="26278">MIMLRSLALVALLPTSIFAFQAPPSSFVLVGDSTTKANGGWGPGFCGTDTIPSALEPDTPCNNTAQSGATTTSFRVDGSWDFAIDAVKREIANGRKTYVTIQFGHNDQKVAPPETMGANLATMVQELKALGAEPVLVTSLTRRNFHSDGSIDDILGPWANETILVAQQQGTHLLDLHAKSIDYVVAIGPDASHRLNLAAGDNTHLNDNGAIVFGRMVADLLASSFPDVLPIVPNPDLSRNISLGIPSF</sequence>
<keyword evidence="1" id="KW-0732">Signal</keyword>
<gene>
    <name evidence="3" type="ORF">AAF712_005911</name>
</gene>
<dbReference type="InterPro" id="IPR036514">
    <property type="entry name" value="SGNH_hydro_sf"/>
</dbReference>
<feature type="signal peptide" evidence="1">
    <location>
        <begin position="1"/>
        <end position="19"/>
    </location>
</feature>
<evidence type="ECO:0000313" key="4">
    <source>
        <dbReference type="Proteomes" id="UP001437256"/>
    </source>
</evidence>
<proteinExistence type="predicted"/>
<dbReference type="Gene3D" id="3.40.50.1110">
    <property type="entry name" value="SGNH hydrolase"/>
    <property type="match status" value="1"/>
</dbReference>
<dbReference type="CDD" id="cd01821">
    <property type="entry name" value="Rhamnogalacturan_acetylesterase_like"/>
    <property type="match status" value="1"/>
</dbReference>
<accession>A0ABR3A1E1</accession>
<dbReference type="PANTHER" id="PTHR43695">
    <property type="entry name" value="PUTATIVE (AFU_ORTHOLOGUE AFUA_2G17250)-RELATED"/>
    <property type="match status" value="1"/>
</dbReference>
<dbReference type="Pfam" id="PF13472">
    <property type="entry name" value="Lipase_GDSL_2"/>
    <property type="match status" value="1"/>
</dbReference>